<dbReference type="PANTHER" id="PTHR33876:SF4">
    <property type="entry name" value="CHLOROPLAST PROTEIN FOR GROWTH AND FERTILITY 2"/>
    <property type="match status" value="1"/>
</dbReference>
<evidence type="ECO:0000313" key="2">
    <source>
        <dbReference type="EMBL" id="NWK08418.1"/>
    </source>
</evidence>
<feature type="transmembrane region" description="Helical" evidence="1">
    <location>
        <begin position="68"/>
        <end position="91"/>
    </location>
</feature>
<feature type="transmembrane region" description="Helical" evidence="1">
    <location>
        <begin position="225"/>
        <end position="244"/>
    </location>
</feature>
<keyword evidence="1" id="KW-0812">Transmembrane</keyword>
<dbReference type="EMBL" id="JACATJ010000001">
    <property type="protein sequence ID" value="NWK08418.1"/>
    <property type="molecule type" value="Genomic_DNA"/>
</dbReference>
<protein>
    <submittedName>
        <fullName evidence="2">High frequency lysogenization protein HflD</fullName>
    </submittedName>
</protein>
<comment type="caution">
    <text evidence="2">The sequence shown here is derived from an EMBL/GenBank/DDBJ whole genome shotgun (WGS) entry which is preliminary data.</text>
</comment>
<feature type="transmembrane region" description="Helical" evidence="1">
    <location>
        <begin position="97"/>
        <end position="117"/>
    </location>
</feature>
<dbReference type="PANTHER" id="PTHR33876">
    <property type="entry name" value="UNNAMED PRODUCT"/>
    <property type="match status" value="1"/>
</dbReference>
<feature type="transmembrane region" description="Helical" evidence="1">
    <location>
        <begin position="155"/>
        <end position="178"/>
    </location>
</feature>
<dbReference type="AlphaFoldDB" id="A0A7K4P138"/>
<organism evidence="2 3">
    <name type="scientific">Marine Group I thaumarchaeote</name>
    <dbReference type="NCBI Taxonomy" id="2511932"/>
    <lineage>
        <taxon>Archaea</taxon>
        <taxon>Nitrososphaerota</taxon>
        <taxon>Marine Group I</taxon>
    </lineage>
</organism>
<gene>
    <name evidence="2" type="ORF">HX852_01255</name>
</gene>
<feature type="transmembrane region" description="Helical" evidence="1">
    <location>
        <begin position="12"/>
        <end position="30"/>
    </location>
</feature>
<proteinExistence type="predicted"/>
<keyword evidence="1" id="KW-1133">Transmembrane helix</keyword>
<keyword evidence="1" id="KW-0472">Membrane</keyword>
<reference evidence="2 3" key="1">
    <citation type="journal article" date="2019" name="Environ. Microbiol.">
        <title>Genomics insights into ecotype formation of ammonia-oxidizing archaea in the deep ocean.</title>
        <authorList>
            <person name="Wang Y."/>
            <person name="Huang J.M."/>
            <person name="Cui G.J."/>
            <person name="Nunoura T."/>
            <person name="Takaki Y."/>
            <person name="Li W.L."/>
            <person name="Li J."/>
            <person name="Gao Z.M."/>
            <person name="Takai K."/>
            <person name="Zhang A.Q."/>
            <person name="Stepanauskas R."/>
        </authorList>
    </citation>
    <scope>NUCLEOTIDE SEQUENCE [LARGE SCALE GENOMIC DNA]</scope>
    <source>
        <strain evidence="2 3">D1a</strain>
    </source>
</reference>
<evidence type="ECO:0000256" key="1">
    <source>
        <dbReference type="SAM" id="Phobius"/>
    </source>
</evidence>
<sequence>MIETIMGMLQANNPFLIIIAGLMIVLVHAFEPDHLSAVSTQLLRNNDNTTGSKKRGLRRLTINSSLRGALWGMGHTSSIILIGLLIAGLSLNIPDNFFVSAEVVVGFMLIILGIFTFTNRSIFKQKHIHPHKHSNGISHTHLHTHSENHRHGHRAYLIGCVHGIAGSGSLVALTASTMNGFDMMIYFLILFGAGSIIGMTVASGVIGLPFILLSKISSITKYLRYAIASITFIIGINIVFSIGLDNKLFSFN</sequence>
<accession>A0A7K4P138</accession>
<dbReference type="Proteomes" id="UP000549797">
    <property type="component" value="Unassembled WGS sequence"/>
</dbReference>
<name>A0A7K4P138_9ARCH</name>
<feature type="transmembrane region" description="Helical" evidence="1">
    <location>
        <begin position="184"/>
        <end position="213"/>
    </location>
</feature>
<evidence type="ECO:0000313" key="3">
    <source>
        <dbReference type="Proteomes" id="UP000549797"/>
    </source>
</evidence>
<dbReference type="InterPro" id="IPR052776">
    <property type="entry name" value="Chloro_ReproSupport/MetalTrans"/>
</dbReference>